<keyword evidence="5" id="KW-0560">Oxidoreductase</keyword>
<dbReference type="RefSeq" id="WP_141810430.1">
    <property type="nucleotide sequence ID" value="NZ_VFPG01000001.1"/>
</dbReference>
<keyword evidence="8" id="KW-1185">Reference proteome</keyword>
<accession>A0A543FFL5</accession>
<dbReference type="Pfam" id="PF01565">
    <property type="entry name" value="FAD_binding_4"/>
    <property type="match status" value="1"/>
</dbReference>
<sequence>MTTHSPYAAADALRPQFAGSVLTPEDPGYDAARAIFNAMVDRRPAVIAQCTGAEDVRAALAFADRTGLEVAVRGGGHSVAGASLTEGGLVVDLRRMRAVTVDPRARTAVVEGGATWADFDRACQPHGLGTTGGRVSSTGVAGLTLGGGSGWFERKFGLACDSLLSVDLVTADGVEIRASANEHPDLFWALHGGGGNFGVATRLTFELHPLPVTTLGLLLWEAERGLEVTTAYRDLIEGGVTEDLGGAVAYLTGPPEDFVPAELHGKRLAVCIAVYAGTAAELRNVLAPMFALRPDGELLTEMPYCDIQCALDDPPGVRNYWSSEHLADLPDDAVRRFAEQGMAMLVPTPSQSLLVPWGGAVATGAREWPQPYRDAAWVVHPFGLWEDPADDAYGIAWVKNTIAAMRPYATGAVYLNFIGNEGMDRVIAGYGRENYTKLAAVKLEYDPRNVFHLHHNIHPAAATSGRRS</sequence>
<proteinExistence type="inferred from homology"/>
<comment type="cofactor">
    <cofactor evidence="1">
        <name>FAD</name>
        <dbReference type="ChEBI" id="CHEBI:57692"/>
    </cofactor>
</comment>
<dbReference type="Pfam" id="PF08031">
    <property type="entry name" value="BBE"/>
    <property type="match status" value="1"/>
</dbReference>
<evidence type="ECO:0000256" key="3">
    <source>
        <dbReference type="ARBA" id="ARBA00022630"/>
    </source>
</evidence>
<dbReference type="SUPFAM" id="SSF56176">
    <property type="entry name" value="FAD-binding/transporter-associated domain-like"/>
    <property type="match status" value="1"/>
</dbReference>
<protein>
    <submittedName>
        <fullName evidence="7">FAD/FMN-containing dehydrogenase</fullName>
    </submittedName>
</protein>
<dbReference type="Proteomes" id="UP000316331">
    <property type="component" value="Unassembled WGS sequence"/>
</dbReference>
<dbReference type="Gene3D" id="3.40.462.20">
    <property type="match status" value="1"/>
</dbReference>
<dbReference type="PANTHER" id="PTHR42973">
    <property type="entry name" value="BINDING OXIDOREDUCTASE, PUTATIVE (AFU_ORTHOLOGUE AFUA_1G17690)-RELATED"/>
    <property type="match status" value="1"/>
</dbReference>
<dbReference type="InterPro" id="IPR050416">
    <property type="entry name" value="FAD-linked_Oxidoreductase"/>
</dbReference>
<dbReference type="InterPro" id="IPR006093">
    <property type="entry name" value="Oxy_OxRdtase_FAD_BS"/>
</dbReference>
<dbReference type="InterPro" id="IPR036318">
    <property type="entry name" value="FAD-bd_PCMH-like_sf"/>
</dbReference>
<evidence type="ECO:0000256" key="2">
    <source>
        <dbReference type="ARBA" id="ARBA00005466"/>
    </source>
</evidence>
<reference evidence="7 8" key="1">
    <citation type="submission" date="2019-06" db="EMBL/GenBank/DDBJ databases">
        <title>Sequencing the genomes of 1000 actinobacteria strains.</title>
        <authorList>
            <person name="Klenk H.-P."/>
        </authorList>
    </citation>
    <scope>NUCLEOTIDE SEQUENCE [LARGE SCALE GENOMIC DNA]</scope>
    <source>
        <strain evidence="7 8">DSM 103495</strain>
    </source>
</reference>
<evidence type="ECO:0000313" key="7">
    <source>
        <dbReference type="EMBL" id="TQM32544.1"/>
    </source>
</evidence>
<evidence type="ECO:0000256" key="4">
    <source>
        <dbReference type="ARBA" id="ARBA00022827"/>
    </source>
</evidence>
<dbReference type="PANTHER" id="PTHR42973:SF39">
    <property type="entry name" value="FAD-BINDING PCMH-TYPE DOMAIN-CONTAINING PROTEIN"/>
    <property type="match status" value="1"/>
</dbReference>
<dbReference type="InterPro" id="IPR012951">
    <property type="entry name" value="BBE"/>
</dbReference>
<keyword evidence="3" id="KW-0285">Flavoprotein</keyword>
<evidence type="ECO:0000313" key="8">
    <source>
        <dbReference type="Proteomes" id="UP000316331"/>
    </source>
</evidence>
<name>A0A543FFL5_9NOCA</name>
<comment type="similarity">
    <text evidence="2">Belongs to the oxygen-dependent FAD-linked oxidoreductase family.</text>
</comment>
<dbReference type="InterPro" id="IPR016166">
    <property type="entry name" value="FAD-bd_PCMH"/>
</dbReference>
<feature type="domain" description="FAD-binding PCMH-type" evidence="6">
    <location>
        <begin position="39"/>
        <end position="210"/>
    </location>
</feature>
<evidence type="ECO:0000256" key="1">
    <source>
        <dbReference type="ARBA" id="ARBA00001974"/>
    </source>
</evidence>
<dbReference type="PROSITE" id="PS51387">
    <property type="entry name" value="FAD_PCMH"/>
    <property type="match status" value="1"/>
</dbReference>
<evidence type="ECO:0000259" key="6">
    <source>
        <dbReference type="PROSITE" id="PS51387"/>
    </source>
</evidence>
<dbReference type="PROSITE" id="PS00862">
    <property type="entry name" value="OX2_COVAL_FAD"/>
    <property type="match status" value="1"/>
</dbReference>
<dbReference type="Gene3D" id="3.30.43.10">
    <property type="entry name" value="Uridine Diphospho-n-acetylenolpyruvylglucosamine Reductase, domain 2"/>
    <property type="match status" value="1"/>
</dbReference>
<evidence type="ECO:0000256" key="5">
    <source>
        <dbReference type="ARBA" id="ARBA00023002"/>
    </source>
</evidence>
<dbReference type="InterPro" id="IPR016169">
    <property type="entry name" value="FAD-bd_PCMH_sub2"/>
</dbReference>
<comment type="caution">
    <text evidence="7">The sequence shown here is derived from an EMBL/GenBank/DDBJ whole genome shotgun (WGS) entry which is preliminary data.</text>
</comment>
<dbReference type="GO" id="GO:0016491">
    <property type="term" value="F:oxidoreductase activity"/>
    <property type="evidence" value="ECO:0007669"/>
    <property type="project" value="UniProtKB-KW"/>
</dbReference>
<dbReference type="InterPro" id="IPR016167">
    <property type="entry name" value="FAD-bd_PCMH_sub1"/>
</dbReference>
<dbReference type="InterPro" id="IPR006094">
    <property type="entry name" value="Oxid_FAD_bind_N"/>
</dbReference>
<dbReference type="OrthoDB" id="545125at2"/>
<keyword evidence="4" id="KW-0274">FAD</keyword>
<dbReference type="EMBL" id="VFPG01000001">
    <property type="protein sequence ID" value="TQM32544.1"/>
    <property type="molecule type" value="Genomic_DNA"/>
</dbReference>
<organism evidence="7 8">
    <name type="scientific">Nocardia bhagyanarayanae</name>
    <dbReference type="NCBI Taxonomy" id="1215925"/>
    <lineage>
        <taxon>Bacteria</taxon>
        <taxon>Bacillati</taxon>
        <taxon>Actinomycetota</taxon>
        <taxon>Actinomycetes</taxon>
        <taxon>Mycobacteriales</taxon>
        <taxon>Nocardiaceae</taxon>
        <taxon>Nocardia</taxon>
    </lineage>
</organism>
<dbReference type="GO" id="GO:0071949">
    <property type="term" value="F:FAD binding"/>
    <property type="evidence" value="ECO:0007669"/>
    <property type="project" value="InterPro"/>
</dbReference>
<gene>
    <name evidence="7" type="ORF">FB390_4230</name>
</gene>
<dbReference type="AlphaFoldDB" id="A0A543FFL5"/>
<dbReference type="Gene3D" id="3.30.465.10">
    <property type="match status" value="1"/>
</dbReference>